<dbReference type="AlphaFoldDB" id="A0A0C3NZR5"/>
<organism evidence="2 3">
    <name type="scientific">Phlebiopsis gigantea (strain 11061_1 CR5-6)</name>
    <name type="common">White-rot fungus</name>
    <name type="synonym">Peniophora gigantea</name>
    <dbReference type="NCBI Taxonomy" id="745531"/>
    <lineage>
        <taxon>Eukaryota</taxon>
        <taxon>Fungi</taxon>
        <taxon>Dikarya</taxon>
        <taxon>Basidiomycota</taxon>
        <taxon>Agaricomycotina</taxon>
        <taxon>Agaricomycetes</taxon>
        <taxon>Polyporales</taxon>
        <taxon>Phanerochaetaceae</taxon>
        <taxon>Phlebiopsis</taxon>
    </lineage>
</organism>
<feature type="region of interest" description="Disordered" evidence="1">
    <location>
        <begin position="48"/>
        <end position="82"/>
    </location>
</feature>
<dbReference type="OrthoDB" id="3230534at2759"/>
<dbReference type="STRING" id="745531.A0A0C3NZR5"/>
<keyword evidence="3" id="KW-1185">Reference proteome</keyword>
<sequence>MGAPMLNECVPKRSWHVQRTVFLVCFMNSTTLAQPRLRVSRQSGFSQWSGSDHYLQVPQAGPSRISPQMNASDVPYDDDDQATPRVAMRPQLDSFADATPSQSGATGSERLRAILAKEHESLQTSRRPSPPRRRHESMSDVESDFESPHATAAQSQHVQSLRELFSKVNEDITPRVRKPSRRRNSIDLSEVDDSPRVERVKEERAMHKGKRKVQTALRYLAILPPLPSMVLSKIN</sequence>
<protein>
    <submittedName>
        <fullName evidence="2">Uncharacterized protein</fullName>
    </submittedName>
</protein>
<evidence type="ECO:0000313" key="3">
    <source>
        <dbReference type="Proteomes" id="UP000053257"/>
    </source>
</evidence>
<feature type="region of interest" description="Disordered" evidence="1">
    <location>
        <begin position="176"/>
        <end position="209"/>
    </location>
</feature>
<gene>
    <name evidence="2" type="ORF">PHLGIDRAFT_187045</name>
</gene>
<proteinExistence type="predicted"/>
<dbReference type="Proteomes" id="UP000053257">
    <property type="component" value="Unassembled WGS sequence"/>
</dbReference>
<feature type="region of interest" description="Disordered" evidence="1">
    <location>
        <begin position="118"/>
        <end position="159"/>
    </location>
</feature>
<name>A0A0C3NZR5_PHLG1</name>
<accession>A0A0C3NZR5</accession>
<feature type="compositionally biased region" description="Basic and acidic residues" evidence="1">
    <location>
        <begin position="193"/>
        <end position="206"/>
    </location>
</feature>
<evidence type="ECO:0000313" key="2">
    <source>
        <dbReference type="EMBL" id="KIP10954.1"/>
    </source>
</evidence>
<reference evidence="2 3" key="1">
    <citation type="journal article" date="2014" name="PLoS Genet.">
        <title>Analysis of the Phlebiopsis gigantea genome, transcriptome and secretome provides insight into its pioneer colonization strategies of wood.</title>
        <authorList>
            <person name="Hori C."/>
            <person name="Ishida T."/>
            <person name="Igarashi K."/>
            <person name="Samejima M."/>
            <person name="Suzuki H."/>
            <person name="Master E."/>
            <person name="Ferreira P."/>
            <person name="Ruiz-Duenas F.J."/>
            <person name="Held B."/>
            <person name="Canessa P."/>
            <person name="Larrondo L.F."/>
            <person name="Schmoll M."/>
            <person name="Druzhinina I.S."/>
            <person name="Kubicek C.P."/>
            <person name="Gaskell J.A."/>
            <person name="Kersten P."/>
            <person name="St John F."/>
            <person name="Glasner J."/>
            <person name="Sabat G."/>
            <person name="Splinter BonDurant S."/>
            <person name="Syed K."/>
            <person name="Yadav J."/>
            <person name="Mgbeahuruike A.C."/>
            <person name="Kovalchuk A."/>
            <person name="Asiegbu F.O."/>
            <person name="Lackner G."/>
            <person name="Hoffmeister D."/>
            <person name="Rencoret J."/>
            <person name="Gutierrez A."/>
            <person name="Sun H."/>
            <person name="Lindquist E."/>
            <person name="Barry K."/>
            <person name="Riley R."/>
            <person name="Grigoriev I.V."/>
            <person name="Henrissat B."/>
            <person name="Kues U."/>
            <person name="Berka R.M."/>
            <person name="Martinez A.T."/>
            <person name="Covert S.F."/>
            <person name="Blanchette R.A."/>
            <person name="Cullen D."/>
        </authorList>
    </citation>
    <scope>NUCLEOTIDE SEQUENCE [LARGE SCALE GENOMIC DNA]</scope>
    <source>
        <strain evidence="2 3">11061_1 CR5-6</strain>
    </source>
</reference>
<evidence type="ECO:0000256" key="1">
    <source>
        <dbReference type="SAM" id="MobiDB-lite"/>
    </source>
</evidence>
<dbReference type="HOGENOM" id="CLU_1180584_0_0_1"/>
<dbReference type="EMBL" id="KN840450">
    <property type="protein sequence ID" value="KIP10954.1"/>
    <property type="molecule type" value="Genomic_DNA"/>
</dbReference>